<sequence length="95" mass="11441">MFLYDLLNSNIDSPYLLEQLHLHNSTFNSRSNYLFSIKFCHTNYLNYSPLNRMQRNANSIYKDLDFLHLSRYKFKKSTKKKKKKCAIIHYGNIVQ</sequence>
<accession>A0AAW1D8M7</accession>
<dbReference type="Proteomes" id="UP001461498">
    <property type="component" value="Unassembled WGS sequence"/>
</dbReference>
<dbReference type="AlphaFoldDB" id="A0AAW1D8M7"/>
<evidence type="ECO:0008006" key="3">
    <source>
        <dbReference type="Google" id="ProtNLM"/>
    </source>
</evidence>
<organism evidence="1 2">
    <name type="scientific">Rhynocoris fuscipes</name>
    <dbReference type="NCBI Taxonomy" id="488301"/>
    <lineage>
        <taxon>Eukaryota</taxon>
        <taxon>Metazoa</taxon>
        <taxon>Ecdysozoa</taxon>
        <taxon>Arthropoda</taxon>
        <taxon>Hexapoda</taxon>
        <taxon>Insecta</taxon>
        <taxon>Pterygota</taxon>
        <taxon>Neoptera</taxon>
        <taxon>Paraneoptera</taxon>
        <taxon>Hemiptera</taxon>
        <taxon>Heteroptera</taxon>
        <taxon>Panheteroptera</taxon>
        <taxon>Cimicomorpha</taxon>
        <taxon>Reduviidae</taxon>
        <taxon>Harpactorinae</taxon>
        <taxon>Harpactorini</taxon>
        <taxon>Rhynocoris</taxon>
    </lineage>
</organism>
<gene>
    <name evidence="1" type="ORF">O3M35_008447</name>
</gene>
<comment type="caution">
    <text evidence="1">The sequence shown here is derived from an EMBL/GenBank/DDBJ whole genome shotgun (WGS) entry which is preliminary data.</text>
</comment>
<reference evidence="1 2" key="1">
    <citation type="submission" date="2022-12" db="EMBL/GenBank/DDBJ databases">
        <title>Chromosome-level genome assembly of true bugs.</title>
        <authorList>
            <person name="Ma L."/>
            <person name="Li H."/>
        </authorList>
    </citation>
    <scope>NUCLEOTIDE SEQUENCE [LARGE SCALE GENOMIC DNA]</scope>
    <source>
        <strain evidence="1">Lab_2022b</strain>
    </source>
</reference>
<evidence type="ECO:0000313" key="2">
    <source>
        <dbReference type="Proteomes" id="UP001461498"/>
    </source>
</evidence>
<protein>
    <recommendedName>
        <fullName evidence="3">Maturase K</fullName>
    </recommendedName>
</protein>
<keyword evidence="2" id="KW-1185">Reference proteome</keyword>
<dbReference type="EMBL" id="JAPXFL010000005">
    <property type="protein sequence ID" value="KAK9506525.1"/>
    <property type="molecule type" value="Genomic_DNA"/>
</dbReference>
<proteinExistence type="predicted"/>
<evidence type="ECO:0000313" key="1">
    <source>
        <dbReference type="EMBL" id="KAK9506525.1"/>
    </source>
</evidence>
<name>A0AAW1D8M7_9HEMI</name>